<gene>
    <name evidence="1" type="ORF">PanWU01x14_196260</name>
</gene>
<name>A0A2P5BZP6_PARAD</name>
<keyword evidence="2" id="KW-1185">Reference proteome</keyword>
<dbReference type="Proteomes" id="UP000237105">
    <property type="component" value="Unassembled WGS sequence"/>
</dbReference>
<sequence length="63" mass="7422">MMWLNWVGEKKWLRKYCAVPDRPPAFLPIGPHLPRSWLLYAQPLRVSYTLIQPVNLTDPTAKF</sequence>
<protein>
    <submittedName>
        <fullName evidence="1">Uncharacterized protein</fullName>
    </submittedName>
</protein>
<reference evidence="2" key="1">
    <citation type="submission" date="2016-06" db="EMBL/GenBank/DDBJ databases">
        <title>Parallel loss of symbiosis genes in relatives of nitrogen-fixing non-legume Parasponia.</title>
        <authorList>
            <person name="Van Velzen R."/>
            <person name="Holmer R."/>
            <person name="Bu F."/>
            <person name="Rutten L."/>
            <person name="Van Zeijl A."/>
            <person name="Liu W."/>
            <person name="Santuari L."/>
            <person name="Cao Q."/>
            <person name="Sharma T."/>
            <person name="Shen D."/>
            <person name="Roswanjaya Y."/>
            <person name="Wardhani T."/>
            <person name="Kalhor M.S."/>
            <person name="Jansen J."/>
            <person name="Van den Hoogen J."/>
            <person name="Gungor B."/>
            <person name="Hartog M."/>
            <person name="Hontelez J."/>
            <person name="Verver J."/>
            <person name="Yang W.-C."/>
            <person name="Schijlen E."/>
            <person name="Repin R."/>
            <person name="Schilthuizen M."/>
            <person name="Schranz E."/>
            <person name="Heidstra R."/>
            <person name="Miyata K."/>
            <person name="Fedorova E."/>
            <person name="Kohlen W."/>
            <person name="Bisseling T."/>
            <person name="Smit S."/>
            <person name="Geurts R."/>
        </authorList>
    </citation>
    <scope>NUCLEOTIDE SEQUENCE [LARGE SCALE GENOMIC DNA]</scope>
    <source>
        <strain evidence="2">cv. WU1-14</strain>
    </source>
</reference>
<proteinExistence type="predicted"/>
<accession>A0A2P5BZP6</accession>
<comment type="caution">
    <text evidence="1">The sequence shown here is derived from an EMBL/GenBank/DDBJ whole genome shotgun (WGS) entry which is preliminary data.</text>
</comment>
<organism evidence="1 2">
    <name type="scientific">Parasponia andersonii</name>
    <name type="common">Sponia andersonii</name>
    <dbReference type="NCBI Taxonomy" id="3476"/>
    <lineage>
        <taxon>Eukaryota</taxon>
        <taxon>Viridiplantae</taxon>
        <taxon>Streptophyta</taxon>
        <taxon>Embryophyta</taxon>
        <taxon>Tracheophyta</taxon>
        <taxon>Spermatophyta</taxon>
        <taxon>Magnoliopsida</taxon>
        <taxon>eudicotyledons</taxon>
        <taxon>Gunneridae</taxon>
        <taxon>Pentapetalae</taxon>
        <taxon>rosids</taxon>
        <taxon>fabids</taxon>
        <taxon>Rosales</taxon>
        <taxon>Cannabaceae</taxon>
        <taxon>Parasponia</taxon>
    </lineage>
</organism>
<evidence type="ECO:0000313" key="2">
    <source>
        <dbReference type="Proteomes" id="UP000237105"/>
    </source>
</evidence>
<dbReference type="EMBL" id="JXTB01000197">
    <property type="protein sequence ID" value="PON54236.1"/>
    <property type="molecule type" value="Genomic_DNA"/>
</dbReference>
<evidence type="ECO:0000313" key="1">
    <source>
        <dbReference type="EMBL" id="PON54236.1"/>
    </source>
</evidence>
<dbReference type="AlphaFoldDB" id="A0A2P5BZP6"/>